<dbReference type="Gene3D" id="3.40.50.300">
    <property type="entry name" value="P-loop containing nucleotide triphosphate hydrolases"/>
    <property type="match status" value="2"/>
</dbReference>
<evidence type="ECO:0000256" key="8">
    <source>
        <dbReference type="ARBA" id="ARBA00022840"/>
    </source>
</evidence>
<dbReference type="GO" id="GO:0016787">
    <property type="term" value="F:hydrolase activity"/>
    <property type="evidence" value="ECO:0007669"/>
    <property type="project" value="UniProtKB-KW"/>
</dbReference>
<dbReference type="GO" id="GO:0003723">
    <property type="term" value="F:RNA binding"/>
    <property type="evidence" value="ECO:0007669"/>
    <property type="project" value="UniProtKB-KW"/>
</dbReference>
<keyword evidence="4" id="KW-0963">Cytoplasm</keyword>
<dbReference type="Pfam" id="PF21634">
    <property type="entry name" value="MOV-10_beta-barrel"/>
    <property type="match status" value="1"/>
</dbReference>
<proteinExistence type="inferred from homology"/>
<keyword evidence="8" id="KW-0067">ATP-binding</keyword>
<evidence type="ECO:0000256" key="11">
    <source>
        <dbReference type="ARBA" id="ARBA00047984"/>
    </source>
</evidence>
<dbReference type="Proteomes" id="UP000694388">
    <property type="component" value="Unplaced"/>
</dbReference>
<reference evidence="17" key="2">
    <citation type="submission" date="2025-09" db="UniProtKB">
        <authorList>
            <consortium name="Ensembl"/>
        </authorList>
    </citation>
    <scope>IDENTIFICATION</scope>
</reference>
<dbReference type="InterPro" id="IPR047187">
    <property type="entry name" value="SF1_C_Upf1"/>
</dbReference>
<dbReference type="InterPro" id="IPR049080">
    <property type="entry name" value="MOV-10-like_beta-barrel"/>
</dbReference>
<keyword evidence="7" id="KW-0347">Helicase</keyword>
<dbReference type="PANTHER" id="PTHR45418:SF1">
    <property type="entry name" value="CANCER_TESTIS ANTIGEN 55"/>
    <property type="match status" value="1"/>
</dbReference>
<dbReference type="GO" id="GO:0003724">
    <property type="term" value="F:RNA helicase activity"/>
    <property type="evidence" value="ECO:0007669"/>
    <property type="project" value="UniProtKB-EC"/>
</dbReference>
<evidence type="ECO:0000259" key="14">
    <source>
        <dbReference type="Pfam" id="PF13087"/>
    </source>
</evidence>
<keyword evidence="12" id="KW-0812">Transmembrane</keyword>
<reference evidence="17" key="1">
    <citation type="submission" date="2025-08" db="UniProtKB">
        <authorList>
            <consortium name="Ensembl"/>
        </authorList>
    </citation>
    <scope>IDENTIFICATION</scope>
</reference>
<evidence type="ECO:0000313" key="18">
    <source>
        <dbReference type="Proteomes" id="UP000694388"/>
    </source>
</evidence>
<dbReference type="GO" id="GO:0031047">
    <property type="term" value="P:regulatory ncRNA-mediated gene silencing"/>
    <property type="evidence" value="ECO:0007669"/>
    <property type="project" value="UniProtKB-KW"/>
</dbReference>
<dbReference type="AlphaFoldDB" id="A0A8C4R056"/>
<evidence type="ECO:0000256" key="10">
    <source>
        <dbReference type="ARBA" id="ARBA00023158"/>
    </source>
</evidence>
<dbReference type="FunFam" id="3.40.50.300:FF:000608">
    <property type="entry name" value="Mov10 RISC complex RNA helicase"/>
    <property type="match status" value="1"/>
</dbReference>
<feature type="domain" description="Helicase MOV-10-like beta-barrel" evidence="15">
    <location>
        <begin position="171"/>
        <end position="254"/>
    </location>
</feature>
<comment type="catalytic activity">
    <reaction evidence="11">
        <text>ATP + H2O = ADP + phosphate + H(+)</text>
        <dbReference type="Rhea" id="RHEA:13065"/>
        <dbReference type="ChEBI" id="CHEBI:15377"/>
        <dbReference type="ChEBI" id="CHEBI:15378"/>
        <dbReference type="ChEBI" id="CHEBI:30616"/>
        <dbReference type="ChEBI" id="CHEBI:43474"/>
        <dbReference type="ChEBI" id="CHEBI:456216"/>
        <dbReference type="EC" id="3.6.4.13"/>
    </reaction>
</comment>
<dbReference type="InterPro" id="IPR041677">
    <property type="entry name" value="DNA2/NAM7_AAA_11"/>
</dbReference>
<dbReference type="GO" id="GO:0005524">
    <property type="term" value="F:ATP binding"/>
    <property type="evidence" value="ECO:0007669"/>
    <property type="project" value="UniProtKB-KW"/>
</dbReference>
<dbReference type="Pfam" id="PF13086">
    <property type="entry name" value="AAA_11"/>
    <property type="match status" value="1"/>
</dbReference>
<organism evidence="17 18">
    <name type="scientific">Eptatretus burgeri</name>
    <name type="common">Inshore hagfish</name>
    <dbReference type="NCBI Taxonomy" id="7764"/>
    <lineage>
        <taxon>Eukaryota</taxon>
        <taxon>Metazoa</taxon>
        <taxon>Chordata</taxon>
        <taxon>Craniata</taxon>
        <taxon>Vertebrata</taxon>
        <taxon>Cyclostomata</taxon>
        <taxon>Myxini</taxon>
        <taxon>Myxiniformes</taxon>
        <taxon>Myxinidae</taxon>
        <taxon>Eptatretinae</taxon>
        <taxon>Eptatretus</taxon>
    </lineage>
</organism>
<sequence length="670" mass="76774">MTSQLAIPVAMSALFTFFLIFIFYNREQTTFVRCLTHHNGYFPLTLALELIGTDSETPFYILRFLSAFTESELTKFLAPTTPYHPRICRTMQPPVNEEILYGQKLLPPSYLKHPSPPSPRNISSDNQSLLVIVLPRGELVASLTFENYCSKFHLLLHLEEAQMKEDIFHYYREDVTMTMADHGLLRMKVFDVAERRPSVLRGDCVDVIQSTDRNKFFRYRFRGYVHHVELDVLSNPYPRLLNEFIDKMTFDVTFNFNRQPLMLEHRSVDLLKRDGLVDFVFPTESHGSNEAYFYPSKNDLMKYNLLVVTLVTAGRLVSADFPPGHFSHVFVDEAAYAIEPECLIPVAGLLKPMSKDNPTGGQLVLAGDPKQLGPILRSSLAKKHGLEMSLLERLMTSNPLYRRREEEPVYDVKFVTKLLNNYRSHPHILKVPNMMFYDNELKVCADEILRNSFCNWEHLPKAEFPIIFHGILGKDEREECNPSFFNVSETEKVVEYLKKLLCQKAKKGGGAKISPKEVGVITPYRRQVMKIRKALEFDPHLKSLNNIRELKVGSVEEFQGQERRVIIISTVRSATEFLDFDKRFCLGFIQNPKRFNVALTRAKALLIVIGNPITLGKDENWRTFIKYCISNGGATGDMDSFKSGDGGGTDLSQIVNGMERVCLDGNRMDM</sequence>
<comment type="similarity">
    <text evidence="2">Belongs to the DNA2/NAM7 helicase family. SDE3 subfamily.</text>
</comment>
<keyword evidence="10" id="KW-0943">RNA-mediated gene silencing</keyword>
<evidence type="ECO:0000259" key="16">
    <source>
        <dbReference type="Pfam" id="PF21635"/>
    </source>
</evidence>
<keyword evidence="6" id="KW-0378">Hydrolase</keyword>
<feature type="domain" description="Helicase MOV-10 helical" evidence="16">
    <location>
        <begin position="136"/>
        <end position="167"/>
    </location>
</feature>
<dbReference type="InterPro" id="IPR041679">
    <property type="entry name" value="DNA2/NAM7-like_C"/>
</dbReference>
<accession>A0A8C4R056</accession>
<feature type="domain" description="DNA2/NAM7 helicase helicase" evidence="13">
    <location>
        <begin position="303"/>
        <end position="378"/>
    </location>
</feature>
<dbReference type="CDD" id="cd18808">
    <property type="entry name" value="SF1_C_Upf1"/>
    <property type="match status" value="1"/>
</dbReference>
<dbReference type="InterPro" id="IPR027417">
    <property type="entry name" value="P-loop_NTPase"/>
</dbReference>
<dbReference type="EC" id="3.6.4.13" evidence="3"/>
<keyword evidence="18" id="KW-1185">Reference proteome</keyword>
<dbReference type="PANTHER" id="PTHR45418">
    <property type="entry name" value="CANCER/TESTIS ANTIGEN 55"/>
    <property type="match status" value="1"/>
</dbReference>
<evidence type="ECO:0000256" key="9">
    <source>
        <dbReference type="ARBA" id="ARBA00022884"/>
    </source>
</evidence>
<dbReference type="InterPro" id="IPR049079">
    <property type="entry name" value="Mov-10_helical"/>
</dbReference>
<evidence type="ECO:0000256" key="6">
    <source>
        <dbReference type="ARBA" id="ARBA00022801"/>
    </source>
</evidence>
<keyword evidence="9" id="KW-0694">RNA-binding</keyword>
<name>A0A8C4R056_EPTBU</name>
<evidence type="ECO:0000256" key="5">
    <source>
        <dbReference type="ARBA" id="ARBA00022741"/>
    </source>
</evidence>
<keyword evidence="12" id="KW-0472">Membrane</keyword>
<dbReference type="SUPFAM" id="SSF52540">
    <property type="entry name" value="P-loop containing nucleoside triphosphate hydrolases"/>
    <property type="match status" value="1"/>
</dbReference>
<comment type="subcellular location">
    <subcellularLocation>
        <location evidence="1">Cytoplasm</location>
        <location evidence="1">Cytoplasmic ribonucleoprotein granule</location>
    </subcellularLocation>
</comment>
<evidence type="ECO:0000313" key="17">
    <source>
        <dbReference type="Ensembl" id="ENSEBUP00000021801.1"/>
    </source>
</evidence>
<evidence type="ECO:0000256" key="2">
    <source>
        <dbReference type="ARBA" id="ARBA00005601"/>
    </source>
</evidence>
<dbReference type="GeneTree" id="ENSGT00940000156024"/>
<evidence type="ECO:0000259" key="15">
    <source>
        <dbReference type="Pfam" id="PF21634"/>
    </source>
</evidence>
<dbReference type="GO" id="GO:0036464">
    <property type="term" value="C:cytoplasmic ribonucleoprotein granule"/>
    <property type="evidence" value="ECO:0007669"/>
    <property type="project" value="UniProtKB-SubCell"/>
</dbReference>
<feature type="transmembrane region" description="Helical" evidence="12">
    <location>
        <begin position="5"/>
        <end position="24"/>
    </location>
</feature>
<protein>
    <recommendedName>
        <fullName evidence="3">RNA helicase</fullName>
        <ecNumber evidence="3">3.6.4.13</ecNumber>
    </recommendedName>
</protein>
<feature type="domain" description="DNA2/NAM7 helicase-like C-terminal" evidence="14">
    <location>
        <begin position="387"/>
        <end position="611"/>
    </location>
</feature>
<dbReference type="Pfam" id="PF13087">
    <property type="entry name" value="AAA_12"/>
    <property type="match status" value="1"/>
</dbReference>
<dbReference type="Pfam" id="PF21635">
    <property type="entry name" value="Mov-10_helical"/>
    <property type="match status" value="1"/>
</dbReference>
<keyword evidence="12" id="KW-1133">Transmembrane helix</keyword>
<keyword evidence="5" id="KW-0547">Nucleotide-binding</keyword>
<evidence type="ECO:0000259" key="13">
    <source>
        <dbReference type="Pfam" id="PF13086"/>
    </source>
</evidence>
<evidence type="ECO:0000256" key="4">
    <source>
        <dbReference type="ARBA" id="ARBA00022490"/>
    </source>
</evidence>
<evidence type="ECO:0000256" key="3">
    <source>
        <dbReference type="ARBA" id="ARBA00012552"/>
    </source>
</evidence>
<evidence type="ECO:0000256" key="1">
    <source>
        <dbReference type="ARBA" id="ARBA00004331"/>
    </source>
</evidence>
<dbReference type="OMA" id="VEMSWTG"/>
<evidence type="ECO:0000256" key="7">
    <source>
        <dbReference type="ARBA" id="ARBA00022806"/>
    </source>
</evidence>
<evidence type="ECO:0000256" key="12">
    <source>
        <dbReference type="SAM" id="Phobius"/>
    </source>
</evidence>
<dbReference type="Ensembl" id="ENSEBUT00000022377.1">
    <property type="protein sequence ID" value="ENSEBUP00000021801.1"/>
    <property type="gene ID" value="ENSEBUG00000013428.1"/>
</dbReference>